<evidence type="ECO:0000256" key="1">
    <source>
        <dbReference type="SAM" id="Phobius"/>
    </source>
</evidence>
<comment type="caution">
    <text evidence="2">The sequence shown here is derived from an EMBL/GenBank/DDBJ whole genome shotgun (WGS) entry which is preliminary data.</text>
</comment>
<keyword evidence="1" id="KW-0472">Membrane</keyword>
<dbReference type="Proteomes" id="UP000294664">
    <property type="component" value="Unassembled WGS sequence"/>
</dbReference>
<keyword evidence="3" id="KW-1185">Reference proteome</keyword>
<name>A0A4R3LRU6_9HYPH</name>
<dbReference type="Pfam" id="PF09838">
    <property type="entry name" value="DUF2065"/>
    <property type="match status" value="1"/>
</dbReference>
<keyword evidence="1" id="KW-0812">Transmembrane</keyword>
<dbReference type="PANTHER" id="PTHR38602:SF1">
    <property type="entry name" value="INNER MEMBRANE PROTEIN"/>
    <property type="match status" value="1"/>
</dbReference>
<dbReference type="EMBL" id="SMAI01000013">
    <property type="protein sequence ID" value="TCT02486.1"/>
    <property type="molecule type" value="Genomic_DNA"/>
</dbReference>
<proteinExistence type="predicted"/>
<evidence type="ECO:0008006" key="4">
    <source>
        <dbReference type="Google" id="ProtNLM"/>
    </source>
</evidence>
<gene>
    <name evidence="2" type="ORF">EDC64_113137</name>
</gene>
<dbReference type="PANTHER" id="PTHR38602">
    <property type="entry name" value="INNER MEMBRANE PROTEIN-RELATED"/>
    <property type="match status" value="1"/>
</dbReference>
<dbReference type="RefSeq" id="WP_132034152.1">
    <property type="nucleotide sequence ID" value="NZ_SMAI01000013.1"/>
</dbReference>
<sequence length="61" mass="6317">MRDLLAAIGLVLVLEGLVLAAFPGAWRSAVKAVLKAPETPLRISGLLVGAVGVIVVWLVRG</sequence>
<organism evidence="2 3">
    <name type="scientific">Aquabacter spiritensis</name>
    <dbReference type="NCBI Taxonomy" id="933073"/>
    <lineage>
        <taxon>Bacteria</taxon>
        <taxon>Pseudomonadati</taxon>
        <taxon>Pseudomonadota</taxon>
        <taxon>Alphaproteobacteria</taxon>
        <taxon>Hyphomicrobiales</taxon>
        <taxon>Xanthobacteraceae</taxon>
        <taxon>Aquabacter</taxon>
    </lineage>
</organism>
<dbReference type="AlphaFoldDB" id="A0A4R3LRU6"/>
<reference evidence="2 3" key="1">
    <citation type="submission" date="2019-03" db="EMBL/GenBank/DDBJ databases">
        <title>Genomic Encyclopedia of Type Strains, Phase IV (KMG-IV): sequencing the most valuable type-strain genomes for metagenomic binning, comparative biology and taxonomic classification.</title>
        <authorList>
            <person name="Goeker M."/>
        </authorList>
    </citation>
    <scope>NUCLEOTIDE SEQUENCE [LARGE SCALE GENOMIC DNA]</scope>
    <source>
        <strain evidence="2 3">DSM 9035</strain>
    </source>
</reference>
<accession>A0A4R3LRU6</accession>
<dbReference type="InterPro" id="IPR019201">
    <property type="entry name" value="DUF2065"/>
</dbReference>
<keyword evidence="1" id="KW-1133">Transmembrane helix</keyword>
<protein>
    <recommendedName>
        <fullName evidence="4">DUF2065 domain-containing protein</fullName>
    </recommendedName>
</protein>
<feature type="transmembrane region" description="Helical" evidence="1">
    <location>
        <begin position="39"/>
        <end position="59"/>
    </location>
</feature>
<evidence type="ECO:0000313" key="2">
    <source>
        <dbReference type="EMBL" id="TCT02486.1"/>
    </source>
</evidence>
<evidence type="ECO:0000313" key="3">
    <source>
        <dbReference type="Proteomes" id="UP000294664"/>
    </source>
</evidence>